<reference evidence="1" key="1">
    <citation type="submission" date="2006-07" db="EMBL/GenBank/DDBJ databases">
        <title>Large-scale analysis of RIKEN Arabidopsis full-length (RAFL) cDNAs.</title>
        <authorList>
            <person name="Totoki Y."/>
            <person name="Seki M."/>
            <person name="Ishida J."/>
            <person name="Nakajima M."/>
            <person name="Enju A."/>
            <person name="Morosawa T."/>
            <person name="Kamiya A."/>
            <person name="Narusaka M."/>
            <person name="Shin-i T."/>
            <person name="Nakagawa M."/>
            <person name="Sakamoto N."/>
            <person name="Oishi K."/>
            <person name="Kohara Y."/>
            <person name="Kobayashi M."/>
            <person name="Toyoda A."/>
            <person name="Sakaki Y."/>
            <person name="Sakurai T."/>
            <person name="Iida K."/>
            <person name="Akiyama K."/>
            <person name="Satou M."/>
            <person name="Toyoda T."/>
            <person name="Konagaya A."/>
            <person name="Carninci P."/>
            <person name="Kawai J."/>
            <person name="Hayashizaki Y."/>
            <person name="Shinozaki K."/>
        </authorList>
    </citation>
    <scope>NUCLEOTIDE SEQUENCE</scope>
</reference>
<accession>Q0WST1</accession>
<evidence type="ECO:0000313" key="1">
    <source>
        <dbReference type="EMBL" id="BAE99817.1"/>
    </source>
</evidence>
<proteinExistence type="evidence at transcript level"/>
<protein>
    <submittedName>
        <fullName evidence="1">Uncharacterized protein</fullName>
    </submittedName>
</protein>
<sequence>MISMLLLIGVEIGRKEQSTHRTDRRWLIGDGGV</sequence>
<dbReference type="EMBL" id="AK227839">
    <property type="protein sequence ID" value="BAE99817.1"/>
    <property type="molecule type" value="mRNA"/>
</dbReference>
<dbReference type="AlphaFoldDB" id="Q0WST1"/>
<name>Q0WST1_ARATH</name>
<organism evidence="1">
    <name type="scientific">Arabidopsis thaliana</name>
    <name type="common">Mouse-ear cress</name>
    <dbReference type="NCBI Taxonomy" id="3702"/>
    <lineage>
        <taxon>Eukaryota</taxon>
        <taxon>Viridiplantae</taxon>
        <taxon>Streptophyta</taxon>
        <taxon>Embryophyta</taxon>
        <taxon>Tracheophyta</taxon>
        <taxon>Spermatophyta</taxon>
        <taxon>Magnoliopsida</taxon>
        <taxon>eudicotyledons</taxon>
        <taxon>Gunneridae</taxon>
        <taxon>Pentapetalae</taxon>
        <taxon>rosids</taxon>
        <taxon>malvids</taxon>
        <taxon>Brassicales</taxon>
        <taxon>Brassicaceae</taxon>
        <taxon>Camelineae</taxon>
        <taxon>Arabidopsis</taxon>
    </lineage>
</organism>